<organism evidence="2 3">
    <name type="scientific">Parnassius apollo</name>
    <name type="common">Apollo butterfly</name>
    <name type="synonym">Papilio apollo</name>
    <dbReference type="NCBI Taxonomy" id="110799"/>
    <lineage>
        <taxon>Eukaryota</taxon>
        <taxon>Metazoa</taxon>
        <taxon>Ecdysozoa</taxon>
        <taxon>Arthropoda</taxon>
        <taxon>Hexapoda</taxon>
        <taxon>Insecta</taxon>
        <taxon>Pterygota</taxon>
        <taxon>Neoptera</taxon>
        <taxon>Endopterygota</taxon>
        <taxon>Lepidoptera</taxon>
        <taxon>Glossata</taxon>
        <taxon>Ditrysia</taxon>
        <taxon>Papilionoidea</taxon>
        <taxon>Papilionidae</taxon>
        <taxon>Parnassiinae</taxon>
        <taxon>Parnassini</taxon>
        <taxon>Parnassius</taxon>
        <taxon>Parnassius</taxon>
    </lineage>
</organism>
<protein>
    <submittedName>
        <fullName evidence="2">(apollo) hypothetical protein</fullName>
    </submittedName>
</protein>
<reference evidence="2" key="1">
    <citation type="submission" date="2021-04" db="EMBL/GenBank/DDBJ databases">
        <authorList>
            <person name="Tunstrom K."/>
        </authorList>
    </citation>
    <scope>NUCLEOTIDE SEQUENCE</scope>
</reference>
<feature type="region of interest" description="Disordered" evidence="1">
    <location>
        <begin position="73"/>
        <end position="94"/>
    </location>
</feature>
<sequence>MESRSAPPSPDDSGEAVFHSRRGRYPHQPSLHRTFASCRENTRPRPHHRHATSEPACPDDRVLITAEVHDYPSSESGIAADCPHPHTSNNDDSPCYDRSDFEGISSYSLRRTPDYHHDCKHLSVEYNRNHTPECNHGHSSDCDRGHGRSQTSHRPHRKLKHEEDDGAQSLDERCARDLDEILPARLGAVNLSREPPPQSWNRNNIAATMERFEPVDYSYAYYDHQLSMPSSSRKASRQRGRAMLRDRSARHNFVTRYGTEENIYEEITDGSRTCPKHRYGPRQSLVSLDRSVVEEEVRRVESRHKRILGELNLSVEAMLMPECESPDSERAEDRDNIEELMRVGPTDELLSPASCNPPDLDSGFSGSSSGASYVGSLRRKPTGSVPHLPAVSYGTRGVGVRILGADECTLRCPREIPSPRSSSCGDAKSTGFWNKRAWKKISGFSSSNSINKAGLTGLLVRYTFRRKSGSQGSQNKRRAEPVKCDACLSQRYDACRPSRAKSRTATIPYSYSNGKLVVPLDSLTQS</sequence>
<gene>
    <name evidence="2" type="ORF">PAPOLLO_LOCUS23514</name>
</gene>
<feature type="compositionally biased region" description="Low complexity" evidence="1">
    <location>
        <begin position="362"/>
        <end position="376"/>
    </location>
</feature>
<proteinExistence type="predicted"/>
<evidence type="ECO:0000256" key="1">
    <source>
        <dbReference type="SAM" id="MobiDB-lite"/>
    </source>
</evidence>
<accession>A0A8S3Y1K7</accession>
<feature type="region of interest" description="Disordered" evidence="1">
    <location>
        <begin position="130"/>
        <end position="168"/>
    </location>
</feature>
<feature type="compositionally biased region" description="Basic and acidic residues" evidence="1">
    <location>
        <begin position="130"/>
        <end position="146"/>
    </location>
</feature>
<feature type="region of interest" description="Disordered" evidence="1">
    <location>
        <begin position="1"/>
        <end position="56"/>
    </location>
</feature>
<feature type="region of interest" description="Disordered" evidence="1">
    <location>
        <begin position="345"/>
        <end position="381"/>
    </location>
</feature>
<evidence type="ECO:0000313" key="3">
    <source>
        <dbReference type="Proteomes" id="UP000691718"/>
    </source>
</evidence>
<comment type="caution">
    <text evidence="2">The sequence shown here is derived from an EMBL/GenBank/DDBJ whole genome shotgun (WGS) entry which is preliminary data.</text>
</comment>
<name>A0A8S3Y1K7_PARAO</name>
<dbReference type="Proteomes" id="UP000691718">
    <property type="component" value="Unassembled WGS sequence"/>
</dbReference>
<keyword evidence="3" id="KW-1185">Reference proteome</keyword>
<evidence type="ECO:0000313" key="2">
    <source>
        <dbReference type="EMBL" id="CAG5046117.1"/>
    </source>
</evidence>
<dbReference type="OrthoDB" id="7987013at2759"/>
<dbReference type="EMBL" id="CAJQZP010001435">
    <property type="protein sequence ID" value="CAG5046117.1"/>
    <property type="molecule type" value="Genomic_DNA"/>
</dbReference>
<dbReference type="AlphaFoldDB" id="A0A8S3Y1K7"/>